<dbReference type="Pfam" id="PF08241">
    <property type="entry name" value="Methyltransf_11"/>
    <property type="match status" value="1"/>
</dbReference>
<feature type="compositionally biased region" description="Polar residues" evidence="5">
    <location>
        <begin position="36"/>
        <end position="45"/>
    </location>
</feature>
<dbReference type="NCBIfam" id="TIGR01983">
    <property type="entry name" value="UbiG"/>
    <property type="match status" value="1"/>
</dbReference>
<evidence type="ECO:0000256" key="1">
    <source>
        <dbReference type="ARBA" id="ARBA00022603"/>
    </source>
</evidence>
<evidence type="ECO:0000313" key="8">
    <source>
        <dbReference type="Proteomes" id="UP001212997"/>
    </source>
</evidence>
<keyword evidence="2" id="KW-0808">Transferase</keyword>
<evidence type="ECO:0000256" key="2">
    <source>
        <dbReference type="ARBA" id="ARBA00022679"/>
    </source>
</evidence>
<evidence type="ECO:0000259" key="6">
    <source>
        <dbReference type="Pfam" id="PF08241"/>
    </source>
</evidence>
<evidence type="ECO:0000256" key="5">
    <source>
        <dbReference type="SAM" id="MobiDB-lite"/>
    </source>
</evidence>
<reference evidence="7" key="1">
    <citation type="submission" date="2022-07" db="EMBL/GenBank/DDBJ databases">
        <title>Genome Sequence of Physisporinus lineatus.</title>
        <authorList>
            <person name="Buettner E."/>
        </authorList>
    </citation>
    <scope>NUCLEOTIDE SEQUENCE</scope>
    <source>
        <strain evidence="7">VT162</strain>
    </source>
</reference>
<gene>
    <name evidence="7" type="ORF">NLI96_g1994</name>
</gene>
<feature type="region of interest" description="Disordered" evidence="5">
    <location>
        <begin position="188"/>
        <end position="224"/>
    </location>
</feature>
<dbReference type="EMBL" id="JANAWD010000041">
    <property type="protein sequence ID" value="KAJ3489653.1"/>
    <property type="molecule type" value="Genomic_DNA"/>
</dbReference>
<dbReference type="SUPFAM" id="SSF53335">
    <property type="entry name" value="S-adenosyl-L-methionine-dependent methyltransferases"/>
    <property type="match status" value="1"/>
</dbReference>
<dbReference type="PANTHER" id="PTHR43464">
    <property type="entry name" value="METHYLTRANSFERASE"/>
    <property type="match status" value="1"/>
</dbReference>
<keyword evidence="3" id="KW-0831">Ubiquinone biosynthesis</keyword>
<dbReference type="GO" id="GO:0032259">
    <property type="term" value="P:methylation"/>
    <property type="evidence" value="ECO:0007669"/>
    <property type="project" value="UniProtKB-KW"/>
</dbReference>
<dbReference type="PANTHER" id="PTHR43464:SF19">
    <property type="entry name" value="UBIQUINONE BIOSYNTHESIS O-METHYLTRANSFERASE, MITOCHONDRIAL"/>
    <property type="match status" value="1"/>
</dbReference>
<comment type="caution">
    <text evidence="7">The sequence shown here is derived from an EMBL/GenBank/DDBJ whole genome shotgun (WGS) entry which is preliminary data.</text>
</comment>
<dbReference type="Proteomes" id="UP001212997">
    <property type="component" value="Unassembled WGS sequence"/>
</dbReference>
<organism evidence="7 8">
    <name type="scientific">Meripilus lineatus</name>
    <dbReference type="NCBI Taxonomy" id="2056292"/>
    <lineage>
        <taxon>Eukaryota</taxon>
        <taxon>Fungi</taxon>
        <taxon>Dikarya</taxon>
        <taxon>Basidiomycota</taxon>
        <taxon>Agaricomycotina</taxon>
        <taxon>Agaricomycetes</taxon>
        <taxon>Polyporales</taxon>
        <taxon>Meripilaceae</taxon>
        <taxon>Meripilus</taxon>
    </lineage>
</organism>
<feature type="domain" description="Methyltransferase type 11" evidence="6">
    <location>
        <begin position="127"/>
        <end position="168"/>
    </location>
</feature>
<evidence type="ECO:0000256" key="3">
    <source>
        <dbReference type="ARBA" id="ARBA00022688"/>
    </source>
</evidence>
<dbReference type="InterPro" id="IPR010233">
    <property type="entry name" value="UbiG_MeTrfase"/>
</dbReference>
<evidence type="ECO:0000256" key="4">
    <source>
        <dbReference type="ARBA" id="ARBA00022691"/>
    </source>
</evidence>
<sequence>MSMTTKLPRLPQLRAPLKPSFRSYHPSRHLKNLASPLSASSQSHLNDIPPPASSSSSHSTVNEDEIAHFSRLSSLWWDERGEFGMLHKMNPVRMQFVREKLAEIAQEDAPPEAEIDSSKVLQGLNVLDVGCGGGLLSETLTRLGANTLGIDASSSNIAIASLHASQDPGYPSLHRLLMKLAHPLSPREYAKERENSDTNTRPSNPSSLTSDPPNSTSYVQWKSSNTSTTLEISSTVVHN</sequence>
<accession>A0AAD5YHV0</accession>
<dbReference type="Gene3D" id="3.40.50.150">
    <property type="entry name" value="Vaccinia Virus protein VP39"/>
    <property type="match status" value="1"/>
</dbReference>
<dbReference type="InterPro" id="IPR029063">
    <property type="entry name" value="SAM-dependent_MTases_sf"/>
</dbReference>
<protein>
    <recommendedName>
        <fullName evidence="6">Methyltransferase type 11 domain-containing protein</fullName>
    </recommendedName>
</protein>
<dbReference type="GO" id="GO:0005739">
    <property type="term" value="C:mitochondrion"/>
    <property type="evidence" value="ECO:0007669"/>
    <property type="project" value="TreeGrafter"/>
</dbReference>
<feature type="region of interest" description="Disordered" evidence="5">
    <location>
        <begin position="1"/>
        <end position="21"/>
    </location>
</feature>
<keyword evidence="1" id="KW-0489">Methyltransferase</keyword>
<dbReference type="AlphaFoldDB" id="A0AAD5YHV0"/>
<feature type="region of interest" description="Disordered" evidence="5">
    <location>
        <begin position="36"/>
        <end position="61"/>
    </location>
</feature>
<proteinExistence type="predicted"/>
<dbReference type="GO" id="GO:0010420">
    <property type="term" value="F:polyprenyldihydroxybenzoate methyltransferase activity"/>
    <property type="evidence" value="ECO:0007669"/>
    <property type="project" value="InterPro"/>
</dbReference>
<feature type="compositionally biased region" description="Polar residues" evidence="5">
    <location>
        <begin position="197"/>
        <end position="224"/>
    </location>
</feature>
<keyword evidence="4" id="KW-0949">S-adenosyl-L-methionine</keyword>
<evidence type="ECO:0000313" key="7">
    <source>
        <dbReference type="EMBL" id="KAJ3489653.1"/>
    </source>
</evidence>
<keyword evidence="8" id="KW-1185">Reference proteome</keyword>
<dbReference type="InterPro" id="IPR013216">
    <property type="entry name" value="Methyltransf_11"/>
</dbReference>
<name>A0AAD5YHV0_9APHY</name>
<dbReference type="GO" id="GO:0061542">
    <property type="term" value="F:3-demethylubiquinol 3-O-methyltransferase activity"/>
    <property type="evidence" value="ECO:0007669"/>
    <property type="project" value="InterPro"/>
</dbReference>